<dbReference type="InterPro" id="IPR011356">
    <property type="entry name" value="Leucine_aapep/pepB"/>
</dbReference>
<accession>F8FRA8</accession>
<dbReference type="Proteomes" id="UP000006620">
    <property type="component" value="Chromosome"/>
</dbReference>
<evidence type="ECO:0000313" key="10">
    <source>
        <dbReference type="EMBL" id="AEI39358.1"/>
    </source>
</evidence>
<sequence length="397" mass="41246">MQQQELKRLVTQELELGIRIIPDASHLTEGEEPGTARVLFLAQGEGESLAAAAAAEGLPAALQREVRSLAARGVFSGRLGQTAAVPTLGLMPGYLVPDTLAGVAQGLAARYGLECTVLDERAIEEHGMGGLAGVGAGSANPPRMVAVRVRGTAGGGEVLGLVGKGITFDTGGISLKKPEGMEEMISDMGGAAVLLGLLHVLGTQPPRDDVVIVIPCAENMPSGTAFKPGDILTVMNGQTIEVLNTDAEGRVVLADGVLYAKQLGATRLIDVATLTGSVLMSFADVATGAVANNEGLLGEVLSAAQRAGEKVWPLPNYPEYHEMLRSSVADIKNAPSKDRWAGCITAGLFIGYFAGETPWVHLDTGGTAWLWSPRGTEPVGGTGVMVRTLAEYIYPEA</sequence>
<keyword evidence="4" id="KW-0378">Hydrolase</keyword>
<evidence type="ECO:0000256" key="3">
    <source>
        <dbReference type="ARBA" id="ARBA00022670"/>
    </source>
</evidence>
<evidence type="ECO:0000256" key="2">
    <source>
        <dbReference type="ARBA" id="ARBA00022438"/>
    </source>
</evidence>
<dbReference type="EMBL" id="CP002869">
    <property type="protein sequence ID" value="AEI39358.1"/>
    <property type="molecule type" value="Genomic_DNA"/>
</dbReference>
<dbReference type="SUPFAM" id="SSF53187">
    <property type="entry name" value="Zn-dependent exopeptidases"/>
    <property type="match status" value="1"/>
</dbReference>
<evidence type="ECO:0000313" key="11">
    <source>
        <dbReference type="Proteomes" id="UP000006620"/>
    </source>
</evidence>
<evidence type="ECO:0000256" key="7">
    <source>
        <dbReference type="ARBA" id="ARBA00050021"/>
    </source>
</evidence>
<evidence type="ECO:0000259" key="9">
    <source>
        <dbReference type="PROSITE" id="PS00631"/>
    </source>
</evidence>
<dbReference type="PATRIC" id="fig|1036673.3.peg.677"/>
<dbReference type="PRINTS" id="PR00481">
    <property type="entry name" value="LAMNOPPTDASE"/>
</dbReference>
<name>F8FRA8_PAEMK</name>
<dbReference type="HOGENOM" id="CLU_013734_7_0_9"/>
<dbReference type="Pfam" id="PF00883">
    <property type="entry name" value="Peptidase_M17"/>
    <property type="match status" value="1"/>
</dbReference>
<dbReference type="InterPro" id="IPR000819">
    <property type="entry name" value="Peptidase_M17_C"/>
</dbReference>
<dbReference type="PANTHER" id="PTHR11963">
    <property type="entry name" value="LEUCINE AMINOPEPTIDASE-RELATED"/>
    <property type="match status" value="1"/>
</dbReference>
<evidence type="ECO:0000256" key="6">
    <source>
        <dbReference type="ARBA" id="ARBA00049972"/>
    </source>
</evidence>
<reference evidence="10 11" key="2">
    <citation type="journal article" date="2013" name="Genome Announc.">
        <title>Genome Sequence of Growth-Improving Paenibacillus mucilaginosus Strain KNP414.</title>
        <authorList>
            <person name="Lu J.J."/>
            <person name="Wang J.F."/>
            <person name="Hu X.F."/>
        </authorList>
    </citation>
    <scope>NUCLEOTIDE SEQUENCE [LARGE SCALE GENOMIC DNA]</scope>
    <source>
        <strain evidence="10 11">KNP414</strain>
    </source>
</reference>
<dbReference type="Gene3D" id="3.40.630.10">
    <property type="entry name" value="Zn peptidases"/>
    <property type="match status" value="1"/>
</dbReference>
<proteinExistence type="inferred from homology"/>
<evidence type="ECO:0000256" key="1">
    <source>
        <dbReference type="ARBA" id="ARBA00009528"/>
    </source>
</evidence>
<dbReference type="GO" id="GO:0070006">
    <property type="term" value="F:metalloaminopeptidase activity"/>
    <property type="evidence" value="ECO:0007669"/>
    <property type="project" value="InterPro"/>
</dbReference>
<dbReference type="GO" id="GO:0005737">
    <property type="term" value="C:cytoplasm"/>
    <property type="evidence" value="ECO:0007669"/>
    <property type="project" value="InterPro"/>
</dbReference>
<reference evidence="11" key="1">
    <citation type="submission" date="2011-06" db="EMBL/GenBank/DDBJ databases">
        <title>Complete genome sequence of Paenibacillus mucilaginosus KNP414.</title>
        <authorList>
            <person name="Wang J."/>
            <person name="Hu S."/>
            <person name="Hu X."/>
            <person name="Zhang B."/>
            <person name="Dong D."/>
            <person name="Zhang S."/>
            <person name="Zhao K."/>
            <person name="Wu D."/>
        </authorList>
    </citation>
    <scope>NUCLEOTIDE SEQUENCE [LARGE SCALE GENOMIC DNA]</scope>
    <source>
        <strain evidence="11">KNP414</strain>
    </source>
</reference>
<gene>
    <name evidence="10" type="ordered locus">KNP414_00768</name>
</gene>
<dbReference type="GO" id="GO:0030145">
    <property type="term" value="F:manganese ion binding"/>
    <property type="evidence" value="ECO:0007669"/>
    <property type="project" value="InterPro"/>
</dbReference>
<evidence type="ECO:0000256" key="5">
    <source>
        <dbReference type="ARBA" id="ARBA00033172"/>
    </source>
</evidence>
<protein>
    <recommendedName>
        <fullName evidence="7">Probable cytosol aminopeptidase</fullName>
    </recommendedName>
    <alternativeName>
        <fullName evidence="8">Leucine aminopeptidase</fullName>
    </alternativeName>
    <alternativeName>
        <fullName evidence="5">Leucyl aminopeptidase</fullName>
    </alternativeName>
</protein>
<dbReference type="CDD" id="cd00433">
    <property type="entry name" value="Peptidase_M17"/>
    <property type="match status" value="1"/>
</dbReference>
<keyword evidence="2 10" id="KW-0031">Aminopeptidase</keyword>
<dbReference type="RefSeq" id="WP_013914522.1">
    <property type="nucleotide sequence ID" value="NC_015690.1"/>
</dbReference>
<dbReference type="GO" id="GO:0006508">
    <property type="term" value="P:proteolysis"/>
    <property type="evidence" value="ECO:0007669"/>
    <property type="project" value="UniProtKB-KW"/>
</dbReference>
<dbReference type="AlphaFoldDB" id="F8FRA8"/>
<dbReference type="PANTHER" id="PTHR11963:SF23">
    <property type="entry name" value="CYTOSOL AMINOPEPTIDASE"/>
    <property type="match status" value="1"/>
</dbReference>
<evidence type="ECO:0000256" key="4">
    <source>
        <dbReference type="ARBA" id="ARBA00022801"/>
    </source>
</evidence>
<comment type="similarity">
    <text evidence="1">Belongs to the peptidase M17 family.</text>
</comment>
<keyword evidence="3" id="KW-0645">Protease</keyword>
<dbReference type="PROSITE" id="PS00631">
    <property type="entry name" value="CYTOSOL_AP"/>
    <property type="match status" value="1"/>
</dbReference>
<dbReference type="KEGG" id="pms:KNP414_00768"/>
<organism evidence="10 11">
    <name type="scientific">Paenibacillus mucilaginosus (strain KNP414)</name>
    <dbReference type="NCBI Taxonomy" id="1036673"/>
    <lineage>
        <taxon>Bacteria</taxon>
        <taxon>Bacillati</taxon>
        <taxon>Bacillota</taxon>
        <taxon>Bacilli</taxon>
        <taxon>Bacillales</taxon>
        <taxon>Paenibacillaceae</taxon>
        <taxon>Paenibacillus</taxon>
    </lineage>
</organism>
<feature type="domain" description="Cytosol aminopeptidase" evidence="9">
    <location>
        <begin position="244"/>
        <end position="251"/>
    </location>
</feature>
<comment type="function">
    <text evidence="6">Presumably involved in the processing and regular turnover of intracellular proteins. Catalyzes the removal of unsubstituted N-terminal amino acids from various peptides.</text>
</comment>
<evidence type="ECO:0000256" key="8">
    <source>
        <dbReference type="ARBA" id="ARBA00050061"/>
    </source>
</evidence>